<evidence type="ECO:0000313" key="2">
    <source>
        <dbReference type="Proteomes" id="UP000050790"/>
    </source>
</evidence>
<proteinExistence type="predicted"/>
<feature type="compositionally biased region" description="Basic and acidic residues" evidence="1">
    <location>
        <begin position="105"/>
        <end position="119"/>
    </location>
</feature>
<name>A0AA84ZZY5_9TREM</name>
<evidence type="ECO:0000313" key="3">
    <source>
        <dbReference type="WBParaSite" id="SMRG1_53930.1"/>
    </source>
</evidence>
<organism evidence="2 3">
    <name type="scientific">Schistosoma margrebowiei</name>
    <dbReference type="NCBI Taxonomy" id="48269"/>
    <lineage>
        <taxon>Eukaryota</taxon>
        <taxon>Metazoa</taxon>
        <taxon>Spiralia</taxon>
        <taxon>Lophotrochozoa</taxon>
        <taxon>Platyhelminthes</taxon>
        <taxon>Trematoda</taxon>
        <taxon>Digenea</taxon>
        <taxon>Strigeidida</taxon>
        <taxon>Schistosomatoidea</taxon>
        <taxon>Schistosomatidae</taxon>
        <taxon>Schistosoma</taxon>
    </lineage>
</organism>
<sequence>MNKMNVNKSVYLMTRLHWYLNDLGSQPNGLKTHLTEKLNKRSSLYFIGYYCSLGHILTKRHRFSRRFLLTLMELSNLTAHNRLLMGIQSISAASALAISATPRPARPDEDATGSPDKRT</sequence>
<accession>A0AA84ZZY5</accession>
<reference evidence="3" key="1">
    <citation type="submission" date="2023-11" db="UniProtKB">
        <authorList>
            <consortium name="WormBaseParasite"/>
        </authorList>
    </citation>
    <scope>IDENTIFICATION</scope>
</reference>
<dbReference type="AlphaFoldDB" id="A0AA84ZZY5"/>
<protein>
    <submittedName>
        <fullName evidence="3">Uncharacterized protein</fullName>
    </submittedName>
</protein>
<feature type="region of interest" description="Disordered" evidence="1">
    <location>
        <begin position="99"/>
        <end position="119"/>
    </location>
</feature>
<dbReference type="WBParaSite" id="SMRG1_53930.1">
    <property type="protein sequence ID" value="SMRG1_53930.1"/>
    <property type="gene ID" value="SMRG1_53930"/>
</dbReference>
<dbReference type="Proteomes" id="UP000050790">
    <property type="component" value="Unassembled WGS sequence"/>
</dbReference>
<evidence type="ECO:0000256" key="1">
    <source>
        <dbReference type="SAM" id="MobiDB-lite"/>
    </source>
</evidence>